<keyword evidence="1" id="KW-1133">Transmembrane helix</keyword>
<keyword evidence="4" id="KW-1185">Reference proteome</keyword>
<dbReference type="SMART" id="SM00261">
    <property type="entry name" value="FU"/>
    <property type="match status" value="18"/>
</dbReference>
<accession>A0A8S1K5X2</accession>
<gene>
    <name evidence="3" type="ORF">PSON_ATCC_30995.1.T0050183</name>
</gene>
<dbReference type="CDD" id="cd00064">
    <property type="entry name" value="FU"/>
    <property type="match status" value="8"/>
</dbReference>
<dbReference type="OrthoDB" id="293715at2759"/>
<evidence type="ECO:0000313" key="3">
    <source>
        <dbReference type="EMBL" id="CAD8050768.1"/>
    </source>
</evidence>
<reference evidence="3" key="1">
    <citation type="submission" date="2021-01" db="EMBL/GenBank/DDBJ databases">
        <authorList>
            <consortium name="Genoscope - CEA"/>
            <person name="William W."/>
        </authorList>
    </citation>
    <scope>NUCLEOTIDE SEQUENCE</scope>
</reference>
<dbReference type="InterPro" id="IPR006212">
    <property type="entry name" value="Furin_repeat"/>
</dbReference>
<dbReference type="PANTHER" id="PTHR15332">
    <property type="entry name" value="PROPROTEIN CONVERTASE SUBTILISIN_KEXIN TYPE 5-LIKE"/>
    <property type="match status" value="1"/>
</dbReference>
<protein>
    <recommendedName>
        <fullName evidence="2">EGF-like domain-containing protein</fullName>
    </recommendedName>
</protein>
<sequence length="3588" mass="413272">MVYYQVQSQTKLQLQGPQPLYMECKNDLKYDNGFVGNQYFYKYLTQEGSLQSLDKISFSLWMMVHSKMKMTGRQIIFSFVDGFTENAYLNLMLYYKKELSDYYLYLVNNKVTPEILRLKIIQENDLFKDTWNHIFLSIDQNSTNNTFINLKFFSTHYYQLFQITDTLVYQKLVFKLGQHTRITNERLKFNDALDYKACINVANFDYFNGWTSMDQEMYVDYDPILKFALKPYASNGIVVDQVFDQINLRQFTLPLDYTGNIGINLYKSSQIVYNFLEQFTSLTFMFWIKPQNIKSSFQFLSLTDDILQETSIGFGVGKNYDLLFYQIYSKIPAGALSANTWKQVTAGFLDIGYNANFEPLNQKKAMRILIDNVQTKLDIVTNIKPYKRLIIGPVFMDDYGLEIIEIQDIKIFKGNGIKQVFNQDCQLFVGQYCAFCKQGTHYCKEQDPNDDSKVYNCPAGYKESNNECIKIIIQNCLRVSSSTCEVCAEGYQLTNGLCQSTVNVSSPYYCKDSNAQYCQVVNQISKPVQNRNDISKLCLNNLYSNSMNTCSGNQVANCQISQFQSSCALCQPGFALPQNKICAKDCSIDFRFQKADGYCVNKCEKYLFSIICVNLRSQGLYSCNPSNICSGSEKDIGYYCLKSEQSEIGKSKICQIVKKRVIENVPITCNKNCKYCYGTSETNCLGCYDNMYYNPHTTSCQADCRSTSAKARFKLNNKYSWVCELECPSWLYTQGSECVKECSQGYKLYKNQCFTTNLIETYQTTLEIQNNEITKIIDILIDCPEFCESCTNDKICTKCLNVYPMDQGMCVESCYPKYLDILLESYSCKENCGAGDLIYSNENINGYSLNQCFKQKCGIIKVNKEYQTFLHQTDLHLCVFPCEGGYYGHPILLQCQPCHFKCKTCDQYPIFCTSCFPMTFLQDSDCFDSCKGKFQNYMNWKCEGSCSSGFKVIDKALNINACVEKCGEIFATYLYSWNNGCYEIKPEIGAYCEGYECFNCNFKCKTCSGPNSNQCLTCKPKSYLQNNECVKYCIQQLQDDIHWLCVDECPKDSFKTSGYISINGSSIYVTSCAITCLFDQYQFKENCYNSQQNETYCLKRDNYYYCDNCASVCKVCETAYSTSCTVCSQGAYLQGTTCYTDCPNATPYKDDSIQKCVASCPYYAENGRCVYSCSPSYYQYFEKKLCYQMGCPIGTYNQLYTKYCYNCYSGCATCTGGDYNNCLSCLPGYFLNGGTLCLQGCTIKPKLIQDWVNEACVQNCPLGTYLQTLPGGALACKKDCPIYYYSNLCVSSCPEQTYLDQQICKSCASPCSECFGSKINQCTKCDFGYYIEQTTCYAICPDYKPYANLADQRCVVQCPEYLYLKKNFCFSPCPTFLYYYELHDKKECVDQCYSKSYLWLGKCYECDSICKECYGPNNGNCLECELPYFLNEQTCGNTCPQFYDLTDHICKDACPVHLVIQDVNCQNECDSGYLIYNQICIQLCPTFTFQIDNYCYDCNLFCSTCFGSTAHQCYSCINNYFLDGQSCKSECPLFYNREINECMSECTDDLYEITEKKECVSSCPLNYIICESKCVLGLEDGYYLEDDECQKCDPKCTKCTSATVCQACVQNFYLEVQSCVNFCVNQYLFMDPISSQCVTKCPPTLYHQESFGKRFCVEDCNFKLYDQCLSACPKGMYSLNKVCTKCPQNCEECESDTKCTKCLFGYYFYQELCFQSCVTGKNDRKNIKCVEECDASLYEYVDECLENCPTDPVLYKNKKICSLGCPNNTYQDERECVDCHASCLTCIGPADKDCVTCQDGYYLDNQICSNTCSFLYDEVNKECVVTCPTSLFKDQDKCVEICSAYQYINNCVNACPPLTYASNSKCFDCPENCQECNSIGCTICFSGTFLYDGLCNNYCPYYYNEVNNQCTQLCPKDTFVYIDHCYSKCPVSTYQYKNQCLLACPSSTVMLNNVCISCSERCLICKNDYECLKCENPYYLFNGYCIVQCPLQLPFEDVANGQCVTACPPESYEKGYQCVKECNLIIHQKLCLKTCPTGYYGNDYCKPCRLECKACTSFEVCTECSENFFLEFNQCETQCTKIKDLKSKSCVDVCNNFLYKNVCYETCPQKTYEQGNECVLNCIDGYYGSTDYKCQKCPSQCVNCNNNLECTKCNIGYYLHNKQCLDQCPSQFFSNPILNECSTKCPQTTFIFYNSCLFECPSEYYNDMENYQCVKNCGSQQYLSKKNCLKCSIECDQCTGKGNNNCIKCAKGFQLNEDGLCIGNCKDGYYKQDNSCYQCLHKCQKCLNGTDCTKCRGSNRNAQDCSCPKGYYDDEFQDDCKKCPCDECTSSDNCLICKNNLQIPKCNCDRVLNDDWCITCKVAKVKIYYSDDLNQIIVYFGYLISVNLINPFQPSNCSQWFDNSEIFGQNAQCYLAWNRYSVHIILKPYASVTIGDQLTFKSSFYRDVDQGICDGIFIEQFIENKVKEPQIFIKPYILFDVPSFISTCKYTLIKQILLDGTGQKIQNVLSWTLKEMENDEYFLQMDEFLASQSNEITIPLGTLVPNVTYTITAKYVNFFQRVNFTTFTFTTLPIQAPYVYLSFEPLMAKVYVFDCHVSFQDMKNEFNIIIEIQGKNNETYLQTSYQINPIYNIPLNESLLPKETPLYFSASTGSSIIKEVFYLKSKEIYINFLQNNRFIGLDNQINARGYDRNIKDEVLSTRGIIYEWLCNNLHNLQPCKTDENQIMQFPSRRIVNIFADSQNTTFVFFVKASKGNRWTVKEQLIVITDFNIEEEFYINNNIPQNYINANDEATILIKKQQKYAFIIQQYKILESFKISSLSIKFRLAGLTTDYNNPIYIYLIPGNESIALKLNDPPKEGTLNIEPLIGESLDYFYYTLTNIQEGNLISFYYYFEKSILENDVNIQSTINGIPLITKSKETSGQFQLPNGIANNSISVLCEIQSFSGAKSYLKQDIKIVTKNYEFQQLYKSLKNKTNFEDLQSLHTMIALIQLEEQEVCLKQCSGVGICVNNKCQCPPGYYFADCSGNKDQQKQFYDFLNQVTSFLIKKPINNNGDMKLFSQSLLFLQQSNSSNTISLEDCQTILQSYIQNTNYRLEQINQHSINLQYQSTEDFNYSQIDIRSLINKNDLHVALKSTVFMWEKTIFTQGSNIYQLQNYLGNFINNIIELSIFALNPNEKIDFSIDTASITIYNSKTIPQFSNRILEEIQSYQQQTSYDVVQAIYIRNYYAFDGYFPYPSQIYPLYSFQIRQSNRKENIELNQPISYKFGIQNDTTNLVCLQRNYKTYEWSSSNCTISSVNSTYFCNCTTLSPTTICNDYDNIYQGTPEFKLVLPNIFYIFYFTQLVILGIFWSKAKVSENEKLIENTKFGRVFKIAKRSKTKIVGNKISHAEQEKDEKELIVKQEIDKTNQNSNKFHFNYFWKYHCLSQLIYKQLYYLSPFMRSLLILLRWNCALIVGEVLSLSQFEYQVSIWIVLASILILRFSESLIKKQIKYFFVMRQPIVGGIIKILIFLLLSSTFLFGLYLYFMINNQTKLIISYTGAILADILLIDIIIFSSNRFLGENKKRNIRKRVNELKQLKQIQKQNE</sequence>
<proteinExistence type="predicted"/>
<feature type="transmembrane region" description="Helical" evidence="1">
    <location>
        <begin position="3331"/>
        <end position="3352"/>
    </location>
</feature>
<dbReference type="EMBL" id="CAJJDN010000005">
    <property type="protein sequence ID" value="CAD8050768.1"/>
    <property type="molecule type" value="Genomic_DNA"/>
</dbReference>
<dbReference type="SMART" id="SM00181">
    <property type="entry name" value="EGF"/>
    <property type="match status" value="16"/>
</dbReference>
<evidence type="ECO:0000259" key="2">
    <source>
        <dbReference type="PROSITE" id="PS01186"/>
    </source>
</evidence>
<organism evidence="3 4">
    <name type="scientific">Paramecium sonneborni</name>
    <dbReference type="NCBI Taxonomy" id="65129"/>
    <lineage>
        <taxon>Eukaryota</taxon>
        <taxon>Sar</taxon>
        <taxon>Alveolata</taxon>
        <taxon>Ciliophora</taxon>
        <taxon>Intramacronucleata</taxon>
        <taxon>Oligohymenophorea</taxon>
        <taxon>Peniculida</taxon>
        <taxon>Parameciidae</taxon>
        <taxon>Paramecium</taxon>
    </lineage>
</organism>
<feature type="transmembrane region" description="Helical" evidence="1">
    <location>
        <begin position="3536"/>
        <end position="3562"/>
    </location>
</feature>
<keyword evidence="1" id="KW-0812">Transmembrane</keyword>
<dbReference type="Proteomes" id="UP000692954">
    <property type="component" value="Unassembled WGS sequence"/>
</dbReference>
<evidence type="ECO:0000256" key="1">
    <source>
        <dbReference type="SAM" id="Phobius"/>
    </source>
</evidence>
<feature type="domain" description="EGF-like" evidence="2">
    <location>
        <begin position="3014"/>
        <end position="3025"/>
    </location>
</feature>
<name>A0A8S1K5X2_9CILI</name>
<dbReference type="PANTHER" id="PTHR15332:SF175">
    <property type="entry name" value="PROPROTEIN CONVERTASE SUBTILISIN_KEXIN TYPE 5-LIKE"/>
    <property type="match status" value="1"/>
</dbReference>
<dbReference type="PROSITE" id="PS01186">
    <property type="entry name" value="EGF_2"/>
    <property type="match status" value="1"/>
</dbReference>
<feature type="transmembrane region" description="Helical" evidence="1">
    <location>
        <begin position="3510"/>
        <end position="3530"/>
    </location>
</feature>
<keyword evidence="1" id="KW-0472">Membrane</keyword>
<evidence type="ECO:0000313" key="4">
    <source>
        <dbReference type="Proteomes" id="UP000692954"/>
    </source>
</evidence>
<dbReference type="InterPro" id="IPR000742">
    <property type="entry name" value="EGF"/>
</dbReference>
<comment type="caution">
    <text evidence="3">The sequence shown here is derived from an EMBL/GenBank/DDBJ whole genome shotgun (WGS) entry which is preliminary data.</text>
</comment>